<dbReference type="SMART" id="SM00347">
    <property type="entry name" value="HTH_MARR"/>
    <property type="match status" value="1"/>
</dbReference>
<dbReference type="RefSeq" id="WP_188761038.1">
    <property type="nucleotide sequence ID" value="NZ_BMJM01000001.1"/>
</dbReference>
<gene>
    <name evidence="5" type="ORF">GCM10011529_01780</name>
</gene>
<comment type="caution">
    <text evidence="5">The sequence shown here is derived from an EMBL/GenBank/DDBJ whole genome shotgun (WGS) entry which is preliminary data.</text>
</comment>
<protein>
    <recommendedName>
        <fullName evidence="4">HTH marR-type domain-containing protein</fullName>
    </recommendedName>
</protein>
<dbReference type="InterPro" id="IPR036390">
    <property type="entry name" value="WH_DNA-bd_sf"/>
</dbReference>
<dbReference type="PROSITE" id="PS50995">
    <property type="entry name" value="HTH_MARR_2"/>
    <property type="match status" value="1"/>
</dbReference>
<reference evidence="5" key="2">
    <citation type="submission" date="2020-09" db="EMBL/GenBank/DDBJ databases">
        <authorList>
            <person name="Sun Q."/>
            <person name="Zhou Y."/>
        </authorList>
    </citation>
    <scope>NUCLEOTIDE SEQUENCE</scope>
    <source>
        <strain evidence="5">CGMCC 1.15519</strain>
    </source>
</reference>
<dbReference type="PANTHER" id="PTHR33164:SF105">
    <property type="entry name" value="TRANSCRIPTIONAL REPRESSOR PROTEIN-RELATED"/>
    <property type="match status" value="1"/>
</dbReference>
<dbReference type="GO" id="GO:0006950">
    <property type="term" value="P:response to stress"/>
    <property type="evidence" value="ECO:0007669"/>
    <property type="project" value="TreeGrafter"/>
</dbReference>
<dbReference type="PROSITE" id="PS01117">
    <property type="entry name" value="HTH_MARR_1"/>
    <property type="match status" value="1"/>
</dbReference>
<dbReference type="GO" id="GO:0003677">
    <property type="term" value="F:DNA binding"/>
    <property type="evidence" value="ECO:0007669"/>
    <property type="project" value="UniProtKB-KW"/>
</dbReference>
<dbReference type="InterPro" id="IPR039422">
    <property type="entry name" value="MarR/SlyA-like"/>
</dbReference>
<dbReference type="InterPro" id="IPR023187">
    <property type="entry name" value="Tscrpt_reg_MarR-type_CS"/>
</dbReference>
<evidence type="ECO:0000256" key="1">
    <source>
        <dbReference type="ARBA" id="ARBA00023015"/>
    </source>
</evidence>
<feature type="domain" description="HTH marR-type" evidence="4">
    <location>
        <begin position="16"/>
        <end position="148"/>
    </location>
</feature>
<reference evidence="5" key="1">
    <citation type="journal article" date="2014" name="Int. J. Syst. Evol. Microbiol.">
        <title>Complete genome sequence of Corynebacterium casei LMG S-19264T (=DSM 44701T), isolated from a smear-ripened cheese.</title>
        <authorList>
            <consortium name="US DOE Joint Genome Institute (JGI-PGF)"/>
            <person name="Walter F."/>
            <person name="Albersmeier A."/>
            <person name="Kalinowski J."/>
            <person name="Ruckert C."/>
        </authorList>
    </citation>
    <scope>NUCLEOTIDE SEQUENCE</scope>
    <source>
        <strain evidence="5">CGMCC 1.15519</strain>
    </source>
</reference>
<evidence type="ECO:0000256" key="3">
    <source>
        <dbReference type="ARBA" id="ARBA00023163"/>
    </source>
</evidence>
<evidence type="ECO:0000313" key="5">
    <source>
        <dbReference type="EMBL" id="GGD99292.1"/>
    </source>
</evidence>
<evidence type="ECO:0000256" key="2">
    <source>
        <dbReference type="ARBA" id="ARBA00023125"/>
    </source>
</evidence>
<dbReference type="Proteomes" id="UP000635071">
    <property type="component" value="Unassembled WGS sequence"/>
</dbReference>
<sequence length="150" mass="16112">MNNTVIRPTGSPAGITDCTAAKVRRLARKVTQIYDEELAPHGLTVGQIGLLASLRRTEGVAIGMLADRLSADASTVSRLLKPMLSAGYLAVDPDPEDGRTRLVRLTDTGYERRRLAAAGWAAAQDKVRAALGDGRLAALRFILDDAHQHL</sequence>
<dbReference type="AlphaFoldDB" id="A0A917E402"/>
<dbReference type="InterPro" id="IPR000835">
    <property type="entry name" value="HTH_MarR-typ"/>
</dbReference>
<keyword evidence="6" id="KW-1185">Reference proteome</keyword>
<dbReference type="Gene3D" id="1.10.10.10">
    <property type="entry name" value="Winged helix-like DNA-binding domain superfamily/Winged helix DNA-binding domain"/>
    <property type="match status" value="1"/>
</dbReference>
<name>A0A917E402_9SPHN</name>
<dbReference type="PANTHER" id="PTHR33164">
    <property type="entry name" value="TRANSCRIPTIONAL REGULATOR, MARR FAMILY"/>
    <property type="match status" value="1"/>
</dbReference>
<accession>A0A917E402</accession>
<dbReference type="InterPro" id="IPR036388">
    <property type="entry name" value="WH-like_DNA-bd_sf"/>
</dbReference>
<proteinExistence type="predicted"/>
<dbReference type="SUPFAM" id="SSF46785">
    <property type="entry name" value="Winged helix' DNA-binding domain"/>
    <property type="match status" value="1"/>
</dbReference>
<keyword evidence="2" id="KW-0238">DNA-binding</keyword>
<keyword evidence="1" id="KW-0805">Transcription regulation</keyword>
<keyword evidence="3" id="KW-0804">Transcription</keyword>
<organism evidence="5 6">
    <name type="scientific">Sandarakinorhabdus glacialis</name>
    <dbReference type="NCBI Taxonomy" id="1614636"/>
    <lineage>
        <taxon>Bacteria</taxon>
        <taxon>Pseudomonadati</taxon>
        <taxon>Pseudomonadota</taxon>
        <taxon>Alphaproteobacteria</taxon>
        <taxon>Sphingomonadales</taxon>
        <taxon>Sphingosinicellaceae</taxon>
        <taxon>Sandarakinorhabdus</taxon>
    </lineage>
</organism>
<evidence type="ECO:0000313" key="6">
    <source>
        <dbReference type="Proteomes" id="UP000635071"/>
    </source>
</evidence>
<evidence type="ECO:0000259" key="4">
    <source>
        <dbReference type="PROSITE" id="PS50995"/>
    </source>
</evidence>
<dbReference type="GO" id="GO:0003700">
    <property type="term" value="F:DNA-binding transcription factor activity"/>
    <property type="evidence" value="ECO:0007669"/>
    <property type="project" value="InterPro"/>
</dbReference>
<dbReference type="EMBL" id="BMJM01000001">
    <property type="protein sequence ID" value="GGD99292.1"/>
    <property type="molecule type" value="Genomic_DNA"/>
</dbReference>
<dbReference type="Pfam" id="PF12802">
    <property type="entry name" value="MarR_2"/>
    <property type="match status" value="1"/>
</dbReference>